<proteinExistence type="predicted"/>
<keyword evidence="2" id="KW-1185">Reference proteome</keyword>
<organism evidence="1 2">
    <name type="scientific">Delftia deserti</name>
    <dbReference type="NCBI Taxonomy" id="1651218"/>
    <lineage>
        <taxon>Bacteria</taxon>
        <taxon>Pseudomonadati</taxon>
        <taxon>Pseudomonadota</taxon>
        <taxon>Betaproteobacteria</taxon>
        <taxon>Burkholderiales</taxon>
        <taxon>Comamonadaceae</taxon>
        <taxon>Delftia</taxon>
    </lineage>
</organism>
<evidence type="ECO:0000313" key="2">
    <source>
        <dbReference type="Proteomes" id="UP001597287"/>
    </source>
</evidence>
<reference evidence="2" key="1">
    <citation type="journal article" date="2019" name="Int. J. Syst. Evol. Microbiol.">
        <title>The Global Catalogue of Microorganisms (GCM) 10K type strain sequencing project: providing services to taxonomists for standard genome sequencing and annotation.</title>
        <authorList>
            <consortium name="The Broad Institute Genomics Platform"/>
            <consortium name="The Broad Institute Genome Sequencing Center for Infectious Disease"/>
            <person name="Wu L."/>
            <person name="Ma J."/>
        </authorList>
    </citation>
    <scope>NUCLEOTIDE SEQUENCE [LARGE SCALE GENOMIC DNA]</scope>
    <source>
        <strain evidence="2">CCUG 62793</strain>
    </source>
</reference>
<comment type="caution">
    <text evidence="1">The sequence shown here is derived from an EMBL/GenBank/DDBJ whole genome shotgun (WGS) entry which is preliminary data.</text>
</comment>
<accession>A0ABW5EN52</accession>
<name>A0ABW5EN52_9BURK</name>
<dbReference type="Proteomes" id="UP001597287">
    <property type="component" value="Unassembled WGS sequence"/>
</dbReference>
<dbReference type="EMBL" id="JBHUIG010000004">
    <property type="protein sequence ID" value="MFD2318459.1"/>
    <property type="molecule type" value="Genomic_DNA"/>
</dbReference>
<protein>
    <submittedName>
        <fullName evidence="1">Uncharacterized protein</fullName>
    </submittedName>
</protein>
<sequence>MNHSNSLANIGAGPVPHAYDLQRVAEAAAQKARSESVQIAPAPQSQVEAALSQVDAGMQDLQNTIKRISGRLEPVLSAACVTAEGGAQKAEPASSTPLVCRLNALAAQLRQDCAALQDLELRLAL</sequence>
<gene>
    <name evidence="1" type="ORF">ACFSPV_07080</name>
</gene>
<dbReference type="RefSeq" id="WP_380104910.1">
    <property type="nucleotide sequence ID" value="NZ_JBHSIH010000001.1"/>
</dbReference>
<evidence type="ECO:0000313" key="1">
    <source>
        <dbReference type="EMBL" id="MFD2318459.1"/>
    </source>
</evidence>